<feature type="domain" description="UspA" evidence="1">
    <location>
        <begin position="1"/>
        <end position="109"/>
    </location>
</feature>
<proteinExistence type="predicted"/>
<dbReference type="AlphaFoldDB" id="A0A1I6P201"/>
<dbReference type="RefSeq" id="WP_092306882.1">
    <property type="nucleotide sequence ID" value="NZ_FOZV01000001.1"/>
</dbReference>
<accession>A0A1I6P201</accession>
<dbReference type="Gene3D" id="3.40.50.12370">
    <property type="match status" value="1"/>
</dbReference>
<evidence type="ECO:0000313" key="2">
    <source>
        <dbReference type="EMBL" id="SFS34219.1"/>
    </source>
</evidence>
<dbReference type="SUPFAM" id="SSF52402">
    <property type="entry name" value="Adenine nucleotide alpha hydrolases-like"/>
    <property type="match status" value="1"/>
</dbReference>
<reference evidence="3" key="1">
    <citation type="submission" date="2016-10" db="EMBL/GenBank/DDBJ databases">
        <authorList>
            <person name="Varghese N."/>
            <person name="Submissions S."/>
        </authorList>
    </citation>
    <scope>NUCLEOTIDE SEQUENCE [LARGE SCALE GENOMIC DNA]</scope>
    <source>
        <strain evidence="3">CGMCC 1.10683</strain>
    </source>
</reference>
<dbReference type="OrthoDB" id="9813682at2"/>
<dbReference type="STRING" id="871741.SAMN05192570_0758"/>
<evidence type="ECO:0000313" key="3">
    <source>
        <dbReference type="Proteomes" id="UP000198788"/>
    </source>
</evidence>
<protein>
    <submittedName>
        <fullName evidence="2">Universal stress protein family protein</fullName>
    </submittedName>
</protein>
<evidence type="ECO:0000259" key="1">
    <source>
        <dbReference type="Pfam" id="PF00582"/>
    </source>
</evidence>
<dbReference type="Proteomes" id="UP000198788">
    <property type="component" value="Unassembled WGS sequence"/>
</dbReference>
<gene>
    <name evidence="2" type="ORF">SAMN05192570_0758</name>
</gene>
<keyword evidence="3" id="KW-1185">Reference proteome</keyword>
<dbReference type="InterPro" id="IPR006016">
    <property type="entry name" value="UspA"/>
</dbReference>
<dbReference type="Pfam" id="PF00582">
    <property type="entry name" value="Usp"/>
    <property type="match status" value="1"/>
</dbReference>
<dbReference type="EMBL" id="FOZV01000001">
    <property type="protein sequence ID" value="SFS34219.1"/>
    <property type="molecule type" value="Genomic_DNA"/>
</dbReference>
<name>A0A1I6P201_9CAUL</name>
<sequence length="156" mass="16778">MPRKFLVVVDDSPEFEAALRYAARRARSTGGRVVMLRVIPPAASDAHWSGVREEIERQTRAEAEASLNRWAAEAGERAGSTPLLLIERGEPQNCIRKVVGEDPDIKILVLAAGEGGRGPGPLVTAMVKQGAAFTGRKLPVTIVPGELTENDIEDLA</sequence>
<organism evidence="2 3">
    <name type="scientific">Brevundimonas viscosa</name>
    <dbReference type="NCBI Taxonomy" id="871741"/>
    <lineage>
        <taxon>Bacteria</taxon>
        <taxon>Pseudomonadati</taxon>
        <taxon>Pseudomonadota</taxon>
        <taxon>Alphaproteobacteria</taxon>
        <taxon>Caulobacterales</taxon>
        <taxon>Caulobacteraceae</taxon>
        <taxon>Brevundimonas</taxon>
    </lineage>
</organism>